<evidence type="ECO:0000313" key="18">
    <source>
        <dbReference type="RefSeq" id="XP_021107964.1"/>
    </source>
</evidence>
<dbReference type="AlphaFoldDB" id="A0AAX6SGW5"/>
<keyword evidence="6" id="KW-0255">Endonuclease</keyword>
<evidence type="ECO:0000256" key="8">
    <source>
        <dbReference type="ARBA" id="ARBA00022824"/>
    </source>
</evidence>
<evidence type="ECO:0000256" key="12">
    <source>
        <dbReference type="ARBA" id="ARBA00042003"/>
    </source>
</evidence>
<feature type="domain" description="Transketolase-like pyrimidine-binding" evidence="15">
    <location>
        <begin position="259"/>
        <end position="317"/>
    </location>
</feature>
<dbReference type="SMART" id="SM00476">
    <property type="entry name" value="DNaseIc"/>
    <property type="match status" value="1"/>
</dbReference>
<evidence type="ECO:0000256" key="1">
    <source>
        <dbReference type="ARBA" id="ARBA00001964"/>
    </source>
</evidence>
<dbReference type="PROSITE" id="PS00919">
    <property type="entry name" value="DNASE_I_1"/>
    <property type="match status" value="1"/>
</dbReference>
<sequence>MHGLATLLLLLLAGQAEAFRICAFNAHRLTLAKATREQVKDTLVQILARCDIMVLQEVVDSSNKTISFLLQELRRKFDGSRCYGFLNSSQLGRSTYKEKYVYIYRSDKTQVLNFYQYEDKDDLFARAPFVAQFTLPSKILPSVVLVPLHTTPKDVENELNALHEVFLDVAQRWQIKDVILLGDFNADCASLAKKRLSTLLLRTEAGFRWAIADGEDTTVRASTNCTYDRIVLHGEACWGLIRASAAFNFPQSFRLSEEEMDTRKACGLALAKLGYSNDRVVVLDSGTKNYTFSEIFKKEHPERFIECLVAEQNMVSAHGILSCLLGGHQGPLDPEAHLHGSFFFPKPSGKQARSQTQGGGFQVCWLQGVGVALGTMSREQQARARARQSCSHQK</sequence>
<accession>A0AAX6SGW5</accession>
<dbReference type="InterPro" id="IPR005135">
    <property type="entry name" value="Endo/exonuclease/phosphatase"/>
</dbReference>
<dbReference type="InterPro" id="IPR005475">
    <property type="entry name" value="Transketolase-like_Pyr-bd"/>
</dbReference>
<gene>
    <name evidence="18" type="primary">Dnase1l1</name>
</gene>
<dbReference type="PANTHER" id="PTHR11371">
    <property type="entry name" value="DEOXYRIBONUCLEASE"/>
    <property type="match status" value="1"/>
</dbReference>
<dbReference type="GO" id="GO:0003677">
    <property type="term" value="F:DNA binding"/>
    <property type="evidence" value="ECO:0007669"/>
    <property type="project" value="TreeGrafter"/>
</dbReference>
<evidence type="ECO:0000256" key="5">
    <source>
        <dbReference type="ARBA" id="ARBA00022729"/>
    </source>
</evidence>
<name>A0AAX6SGW5_HETGA</name>
<evidence type="ECO:0000256" key="6">
    <source>
        <dbReference type="ARBA" id="ARBA00022759"/>
    </source>
</evidence>
<feature type="signal peptide" evidence="14">
    <location>
        <begin position="1"/>
        <end position="18"/>
    </location>
</feature>
<dbReference type="CTD" id="1774"/>
<comment type="subcellular location">
    <subcellularLocation>
        <location evidence="2">Endoplasmic reticulum</location>
    </subcellularLocation>
</comment>
<keyword evidence="10" id="KW-0325">Glycoprotein</keyword>
<evidence type="ECO:0000259" key="15">
    <source>
        <dbReference type="Pfam" id="PF02779"/>
    </source>
</evidence>
<organism evidence="17 18">
    <name type="scientific">Heterocephalus glaber</name>
    <name type="common">Naked mole rat</name>
    <dbReference type="NCBI Taxonomy" id="10181"/>
    <lineage>
        <taxon>Eukaryota</taxon>
        <taxon>Metazoa</taxon>
        <taxon>Chordata</taxon>
        <taxon>Craniata</taxon>
        <taxon>Vertebrata</taxon>
        <taxon>Euteleostomi</taxon>
        <taxon>Mammalia</taxon>
        <taxon>Eutheria</taxon>
        <taxon>Euarchontoglires</taxon>
        <taxon>Glires</taxon>
        <taxon>Rodentia</taxon>
        <taxon>Hystricomorpha</taxon>
        <taxon>Bathyergidae</taxon>
        <taxon>Heterocephalus</taxon>
    </lineage>
</organism>
<dbReference type="Gene3D" id="3.60.10.10">
    <property type="entry name" value="Endonuclease/exonuclease/phosphatase"/>
    <property type="match status" value="1"/>
</dbReference>
<evidence type="ECO:0000256" key="2">
    <source>
        <dbReference type="ARBA" id="ARBA00004240"/>
    </source>
</evidence>
<keyword evidence="9" id="KW-1015">Disulfide bond</keyword>
<evidence type="ECO:0000259" key="16">
    <source>
        <dbReference type="Pfam" id="PF03372"/>
    </source>
</evidence>
<dbReference type="SUPFAM" id="SSF52518">
    <property type="entry name" value="Thiamin diphosphate-binding fold (THDP-binding)"/>
    <property type="match status" value="1"/>
</dbReference>
<keyword evidence="8" id="KW-0256">Endoplasmic reticulum</keyword>
<dbReference type="Pfam" id="PF03372">
    <property type="entry name" value="Exo_endo_phos"/>
    <property type="match status" value="1"/>
</dbReference>
<reference evidence="18" key="1">
    <citation type="submission" date="2025-08" db="UniProtKB">
        <authorList>
            <consortium name="RefSeq"/>
        </authorList>
    </citation>
    <scope>IDENTIFICATION</scope>
</reference>
<dbReference type="InterPro" id="IPR036691">
    <property type="entry name" value="Endo/exonu/phosph_ase_sf"/>
</dbReference>
<evidence type="ECO:0000313" key="17">
    <source>
        <dbReference type="Proteomes" id="UP000694906"/>
    </source>
</evidence>
<evidence type="ECO:0000256" key="9">
    <source>
        <dbReference type="ARBA" id="ARBA00023157"/>
    </source>
</evidence>
<dbReference type="InterPro" id="IPR018057">
    <property type="entry name" value="Deoxyribonuclease-1_AS"/>
</dbReference>
<dbReference type="Proteomes" id="UP000694906">
    <property type="component" value="Unplaced"/>
</dbReference>
<proteinExistence type="inferred from homology"/>
<dbReference type="PANTHER" id="PTHR11371:SF28">
    <property type="entry name" value="DEOXYRIBONUCLEASE-1-LIKE 1"/>
    <property type="match status" value="1"/>
</dbReference>
<evidence type="ECO:0000256" key="13">
    <source>
        <dbReference type="ARBA" id="ARBA00043073"/>
    </source>
</evidence>
<keyword evidence="4" id="KW-0540">Nuclease</keyword>
<keyword evidence="7" id="KW-0378">Hydrolase</keyword>
<feature type="domain" description="Endonuclease/exonuclease/phosphatase" evidence="16">
    <location>
        <begin position="24"/>
        <end position="234"/>
    </location>
</feature>
<dbReference type="InterPro" id="IPR029061">
    <property type="entry name" value="THDP-binding"/>
</dbReference>
<dbReference type="PRINTS" id="PR00130">
    <property type="entry name" value="DNASEI"/>
</dbReference>
<evidence type="ECO:0000256" key="14">
    <source>
        <dbReference type="SAM" id="SignalP"/>
    </source>
</evidence>
<dbReference type="PROSITE" id="PS00918">
    <property type="entry name" value="DNASE_I_2"/>
    <property type="match status" value="1"/>
</dbReference>
<evidence type="ECO:0000256" key="3">
    <source>
        <dbReference type="ARBA" id="ARBA00007359"/>
    </source>
</evidence>
<evidence type="ECO:0000256" key="7">
    <source>
        <dbReference type="ARBA" id="ARBA00022801"/>
    </source>
</evidence>
<dbReference type="GO" id="GO:0006308">
    <property type="term" value="P:DNA catabolic process"/>
    <property type="evidence" value="ECO:0007669"/>
    <property type="project" value="InterPro"/>
</dbReference>
<keyword evidence="17" id="KW-1185">Reference proteome</keyword>
<protein>
    <recommendedName>
        <fullName evidence="11">Deoxyribonuclease-1-like 1</fullName>
    </recommendedName>
    <alternativeName>
        <fullName evidence="13">DNase X</fullName>
    </alternativeName>
    <alternativeName>
        <fullName evidence="12">Deoxyribonuclease I-like 1</fullName>
    </alternativeName>
</protein>
<dbReference type="GeneID" id="101703404"/>
<feature type="chain" id="PRO_5043870263" description="Deoxyribonuclease-1-like 1" evidence="14">
    <location>
        <begin position="19"/>
        <end position="394"/>
    </location>
</feature>
<evidence type="ECO:0000256" key="10">
    <source>
        <dbReference type="ARBA" id="ARBA00023180"/>
    </source>
</evidence>
<keyword evidence="5 14" id="KW-0732">Signal</keyword>
<dbReference type="GO" id="GO:0005634">
    <property type="term" value="C:nucleus"/>
    <property type="evidence" value="ECO:0007669"/>
    <property type="project" value="TreeGrafter"/>
</dbReference>
<dbReference type="GO" id="GO:0005783">
    <property type="term" value="C:endoplasmic reticulum"/>
    <property type="evidence" value="ECO:0007669"/>
    <property type="project" value="UniProtKB-SubCell"/>
</dbReference>
<dbReference type="InterPro" id="IPR033125">
    <property type="entry name" value="DNASE_I_2"/>
</dbReference>
<dbReference type="GO" id="GO:0004530">
    <property type="term" value="F:deoxyribonuclease I activity"/>
    <property type="evidence" value="ECO:0007669"/>
    <property type="project" value="TreeGrafter"/>
</dbReference>
<evidence type="ECO:0000256" key="4">
    <source>
        <dbReference type="ARBA" id="ARBA00022722"/>
    </source>
</evidence>
<evidence type="ECO:0000256" key="11">
    <source>
        <dbReference type="ARBA" id="ARBA00041152"/>
    </source>
</evidence>
<dbReference type="SUPFAM" id="SSF56219">
    <property type="entry name" value="DNase I-like"/>
    <property type="match status" value="1"/>
</dbReference>
<comment type="cofactor">
    <cofactor evidence="1">
        <name>thiamine diphosphate</name>
        <dbReference type="ChEBI" id="CHEBI:58937"/>
    </cofactor>
</comment>
<dbReference type="Pfam" id="PF02779">
    <property type="entry name" value="Transket_pyr"/>
    <property type="match status" value="1"/>
</dbReference>
<dbReference type="InterPro" id="IPR016202">
    <property type="entry name" value="DNase_I"/>
</dbReference>
<dbReference type="CDD" id="cd10282">
    <property type="entry name" value="DNase1"/>
    <property type="match status" value="1"/>
</dbReference>
<dbReference type="RefSeq" id="XP_021107964.1">
    <property type="nucleotide sequence ID" value="XM_021252305.1"/>
</dbReference>
<comment type="similarity">
    <text evidence="3">Belongs to the DNase I family.</text>
</comment>